<organism evidence="1">
    <name type="scientific">marine sediment metagenome</name>
    <dbReference type="NCBI Taxonomy" id="412755"/>
    <lineage>
        <taxon>unclassified sequences</taxon>
        <taxon>metagenomes</taxon>
        <taxon>ecological metagenomes</taxon>
    </lineage>
</organism>
<proteinExistence type="predicted"/>
<dbReference type="EMBL" id="LAZR01005601">
    <property type="protein sequence ID" value="KKM98578.1"/>
    <property type="molecule type" value="Genomic_DNA"/>
</dbReference>
<evidence type="ECO:0000313" key="1">
    <source>
        <dbReference type="EMBL" id="KKM98578.1"/>
    </source>
</evidence>
<comment type="caution">
    <text evidence="1">The sequence shown here is derived from an EMBL/GenBank/DDBJ whole genome shotgun (WGS) entry which is preliminary data.</text>
</comment>
<gene>
    <name evidence="1" type="ORF">LCGC14_1156410</name>
</gene>
<accession>A0A0F9LYU1</accession>
<name>A0A0F9LYU1_9ZZZZ</name>
<reference evidence="1" key="1">
    <citation type="journal article" date="2015" name="Nature">
        <title>Complex archaea that bridge the gap between prokaryotes and eukaryotes.</title>
        <authorList>
            <person name="Spang A."/>
            <person name="Saw J.H."/>
            <person name="Jorgensen S.L."/>
            <person name="Zaremba-Niedzwiedzka K."/>
            <person name="Martijn J."/>
            <person name="Lind A.E."/>
            <person name="van Eijk R."/>
            <person name="Schleper C."/>
            <person name="Guy L."/>
            <person name="Ettema T.J."/>
        </authorList>
    </citation>
    <scope>NUCLEOTIDE SEQUENCE</scope>
</reference>
<sequence>MCPGCVAARERRKGNAMSDTKLISPSALRVGDHFWIHDGPALVVIGLRQAERGTLVQAHFENLPKDEIVEYLLEYTEIYVASTEETAEKGA</sequence>
<protein>
    <submittedName>
        <fullName evidence="1">Uncharacterized protein</fullName>
    </submittedName>
</protein>
<dbReference type="AlphaFoldDB" id="A0A0F9LYU1"/>